<dbReference type="InterPro" id="IPR029063">
    <property type="entry name" value="SAM-dependent_MTases_sf"/>
</dbReference>
<dbReference type="Gene3D" id="3.40.50.150">
    <property type="entry name" value="Vaccinia Virus protein VP39"/>
    <property type="match status" value="1"/>
</dbReference>
<organism evidence="3 4">
    <name type="scientific">Adineta steineri</name>
    <dbReference type="NCBI Taxonomy" id="433720"/>
    <lineage>
        <taxon>Eukaryota</taxon>
        <taxon>Metazoa</taxon>
        <taxon>Spiralia</taxon>
        <taxon>Gnathifera</taxon>
        <taxon>Rotifera</taxon>
        <taxon>Eurotatoria</taxon>
        <taxon>Bdelloidea</taxon>
        <taxon>Adinetida</taxon>
        <taxon>Adinetidae</taxon>
        <taxon>Adineta</taxon>
    </lineage>
</organism>
<dbReference type="GO" id="GO:0008168">
    <property type="term" value="F:methyltransferase activity"/>
    <property type="evidence" value="ECO:0007669"/>
    <property type="project" value="UniProtKB-KW"/>
</dbReference>
<accession>A0A820SMS3</accession>
<sequence length="68" mass="8005">MSCQLFEEQDHTNKYRLYRPGYPRQLFEYIINYYFNNNQTDAKIPFALDVGCGSGQATVELSSYCHRV</sequence>
<dbReference type="EMBL" id="CAJOAY010036188">
    <property type="protein sequence ID" value="CAF4455621.1"/>
    <property type="molecule type" value="Genomic_DNA"/>
</dbReference>
<protein>
    <submittedName>
        <fullName evidence="3">Uncharacterized protein</fullName>
    </submittedName>
</protein>
<evidence type="ECO:0000256" key="2">
    <source>
        <dbReference type="ARBA" id="ARBA00022679"/>
    </source>
</evidence>
<dbReference type="PANTHER" id="PTHR44942:SF4">
    <property type="entry name" value="METHYLTRANSFERASE TYPE 11 DOMAIN-CONTAINING PROTEIN"/>
    <property type="match status" value="1"/>
</dbReference>
<dbReference type="AlphaFoldDB" id="A0A820SMS3"/>
<name>A0A820SMS3_9BILA</name>
<comment type="caution">
    <text evidence="3">The sequence shown here is derived from an EMBL/GenBank/DDBJ whole genome shotgun (WGS) entry which is preliminary data.</text>
</comment>
<dbReference type="Proteomes" id="UP000663881">
    <property type="component" value="Unassembled WGS sequence"/>
</dbReference>
<dbReference type="InterPro" id="IPR051052">
    <property type="entry name" value="Diverse_substrate_MTase"/>
</dbReference>
<evidence type="ECO:0000256" key="1">
    <source>
        <dbReference type="ARBA" id="ARBA00022603"/>
    </source>
</evidence>
<evidence type="ECO:0000313" key="3">
    <source>
        <dbReference type="EMBL" id="CAF4455621.1"/>
    </source>
</evidence>
<dbReference type="SUPFAM" id="SSF53335">
    <property type="entry name" value="S-adenosyl-L-methionine-dependent methyltransferases"/>
    <property type="match status" value="1"/>
</dbReference>
<reference evidence="3" key="1">
    <citation type="submission" date="2021-02" db="EMBL/GenBank/DDBJ databases">
        <authorList>
            <person name="Nowell W R."/>
        </authorList>
    </citation>
    <scope>NUCLEOTIDE SEQUENCE</scope>
</reference>
<evidence type="ECO:0000313" key="4">
    <source>
        <dbReference type="Proteomes" id="UP000663881"/>
    </source>
</evidence>
<dbReference type="PANTHER" id="PTHR44942">
    <property type="entry name" value="METHYLTRANSF_11 DOMAIN-CONTAINING PROTEIN"/>
    <property type="match status" value="1"/>
</dbReference>
<feature type="non-terminal residue" evidence="3">
    <location>
        <position position="68"/>
    </location>
</feature>
<dbReference type="GO" id="GO:0032259">
    <property type="term" value="P:methylation"/>
    <property type="evidence" value="ECO:0007669"/>
    <property type="project" value="UniProtKB-KW"/>
</dbReference>
<keyword evidence="1" id="KW-0489">Methyltransferase</keyword>
<gene>
    <name evidence="3" type="ORF">OKA104_LOCUS54399</name>
</gene>
<keyword evidence="2" id="KW-0808">Transferase</keyword>
<proteinExistence type="predicted"/>